<protein>
    <submittedName>
        <fullName evidence="1">Uncharacterized protein</fullName>
    </submittedName>
</protein>
<name>A0A409V6L1_MYTGA</name>
<dbReference type="EMBL" id="KV609262">
    <property type="protein sequence ID" value="OPL20408.1"/>
    <property type="molecule type" value="Genomic_DNA"/>
</dbReference>
<feature type="non-terminal residue" evidence="1">
    <location>
        <position position="1"/>
    </location>
</feature>
<dbReference type="AlphaFoldDB" id="A0A409V6L1"/>
<evidence type="ECO:0000313" key="2">
    <source>
        <dbReference type="Proteomes" id="UP000266721"/>
    </source>
</evidence>
<sequence length="74" mass="8515">LMKIFPSAADIHFQPLDMEGKMLKTAFVKFDTESQLQEAQKIQKRHGKIIIDGFRSNMKVVDLSHHQTESLMEA</sequence>
<accession>A0A409V6L1</accession>
<reference evidence="1 2" key="1">
    <citation type="journal article" date="2016" name="PLoS ONE">
        <title>A First Insight into the Genome of the Filter-Feeder Mussel Mytilus galloprovincialis.</title>
        <authorList>
            <person name="Murgarella M."/>
            <person name="Puiu D."/>
            <person name="Novoa B."/>
            <person name="Figueras A."/>
            <person name="Posada D."/>
            <person name="Canchaya C."/>
        </authorList>
    </citation>
    <scope>NUCLEOTIDE SEQUENCE [LARGE SCALE GENOMIC DNA]</scope>
    <source>
        <tissue evidence="1">Muscle</tissue>
    </source>
</reference>
<dbReference type="Proteomes" id="UP000266721">
    <property type="component" value="Unassembled WGS sequence"/>
</dbReference>
<keyword evidence="2" id="KW-1185">Reference proteome</keyword>
<organism evidence="1 2">
    <name type="scientific">Mytilus galloprovincialis</name>
    <name type="common">Mediterranean mussel</name>
    <dbReference type="NCBI Taxonomy" id="29158"/>
    <lineage>
        <taxon>Eukaryota</taxon>
        <taxon>Metazoa</taxon>
        <taxon>Spiralia</taxon>
        <taxon>Lophotrochozoa</taxon>
        <taxon>Mollusca</taxon>
        <taxon>Bivalvia</taxon>
        <taxon>Autobranchia</taxon>
        <taxon>Pteriomorphia</taxon>
        <taxon>Mytilida</taxon>
        <taxon>Mytiloidea</taxon>
        <taxon>Mytilidae</taxon>
        <taxon>Mytilinae</taxon>
        <taxon>Mytilus</taxon>
    </lineage>
</organism>
<gene>
    <name evidence="1" type="ORF">AM593_02632</name>
</gene>
<feature type="non-terminal residue" evidence="1">
    <location>
        <position position="74"/>
    </location>
</feature>
<evidence type="ECO:0000313" key="1">
    <source>
        <dbReference type="EMBL" id="OPL20408.1"/>
    </source>
</evidence>
<proteinExistence type="predicted"/>